<feature type="domain" description="Saposin B-type" evidence="3">
    <location>
        <begin position="71"/>
        <end position="152"/>
    </location>
</feature>
<keyword evidence="1" id="KW-1015">Disulfide bond</keyword>
<dbReference type="InterPro" id="IPR008373">
    <property type="entry name" value="Saposin"/>
</dbReference>
<dbReference type="GO" id="GO:0016020">
    <property type="term" value="C:membrane"/>
    <property type="evidence" value="ECO:0007669"/>
    <property type="project" value="GOC"/>
</dbReference>
<dbReference type="PRINTS" id="PR01797">
    <property type="entry name" value="SAPOSIN"/>
</dbReference>
<dbReference type="AlphaFoldDB" id="A0A9Y4NGU4"/>
<organism evidence="4 5">
    <name type="scientific">Stegastes partitus</name>
    <name type="common">bicolor damselfish</name>
    <dbReference type="NCBI Taxonomy" id="144197"/>
    <lineage>
        <taxon>Eukaryota</taxon>
        <taxon>Metazoa</taxon>
        <taxon>Chordata</taxon>
        <taxon>Craniata</taxon>
        <taxon>Vertebrata</taxon>
        <taxon>Euteleostomi</taxon>
        <taxon>Actinopterygii</taxon>
        <taxon>Neopterygii</taxon>
        <taxon>Teleostei</taxon>
        <taxon>Neoteleostei</taxon>
        <taxon>Acanthomorphata</taxon>
        <taxon>Ovalentaria</taxon>
        <taxon>Pomacentridae</taxon>
        <taxon>Stegastes</taxon>
    </lineage>
</organism>
<keyword evidence="4" id="KW-1185">Reference proteome</keyword>
<evidence type="ECO:0000313" key="4">
    <source>
        <dbReference type="Proteomes" id="UP000694891"/>
    </source>
</evidence>
<keyword evidence="2" id="KW-0325">Glycoprotein</keyword>
<dbReference type="Pfam" id="PF05184">
    <property type="entry name" value="SapB_1"/>
    <property type="match status" value="1"/>
</dbReference>
<protein>
    <submittedName>
        <fullName evidence="5">Prosaposin-like isoform X1</fullName>
    </submittedName>
</protein>
<evidence type="ECO:0000313" key="5">
    <source>
        <dbReference type="RefSeq" id="XP_008297016.1"/>
    </source>
</evidence>
<dbReference type="Gene3D" id="1.10.225.10">
    <property type="entry name" value="Saposin-like"/>
    <property type="match status" value="2"/>
</dbReference>
<dbReference type="RefSeq" id="XP_008297016.1">
    <property type="nucleotide sequence ID" value="XM_008298794.1"/>
</dbReference>
<dbReference type="InterPro" id="IPR051428">
    <property type="entry name" value="Sphingo_Act-Surfact_Prot"/>
</dbReference>
<feature type="domain" description="Saposin B-type" evidence="3">
    <location>
        <begin position="1"/>
        <end position="54"/>
    </location>
</feature>
<dbReference type="GO" id="GO:0005764">
    <property type="term" value="C:lysosome"/>
    <property type="evidence" value="ECO:0007669"/>
    <property type="project" value="InterPro"/>
</dbReference>
<evidence type="ECO:0000259" key="3">
    <source>
        <dbReference type="PROSITE" id="PS50015"/>
    </source>
</evidence>
<dbReference type="GeneID" id="103369936"/>
<dbReference type="SMART" id="SM00741">
    <property type="entry name" value="SapB"/>
    <property type="match status" value="1"/>
</dbReference>
<dbReference type="PANTHER" id="PTHR11480">
    <property type="entry name" value="SAPOSIN-RELATED"/>
    <property type="match status" value="1"/>
</dbReference>
<dbReference type="PANTHER" id="PTHR11480:SF3">
    <property type="entry name" value="BCDNA.GH08312"/>
    <property type="match status" value="1"/>
</dbReference>
<proteinExistence type="predicted"/>
<dbReference type="SUPFAM" id="SSF47862">
    <property type="entry name" value="Saposin"/>
    <property type="match status" value="2"/>
</dbReference>
<gene>
    <name evidence="5" type="primary">LOC103369936</name>
</gene>
<dbReference type="PROSITE" id="PS50015">
    <property type="entry name" value="SAP_B"/>
    <property type="match status" value="2"/>
</dbReference>
<accession>A0A9Y4NGU4</accession>
<name>A0A9Y4NGU4_9TELE</name>
<dbReference type="InterPro" id="IPR008139">
    <property type="entry name" value="SaposinB_dom"/>
</dbReference>
<evidence type="ECO:0000256" key="2">
    <source>
        <dbReference type="ARBA" id="ARBA00023180"/>
    </source>
</evidence>
<dbReference type="Proteomes" id="UP000694891">
    <property type="component" value="Unplaced"/>
</dbReference>
<reference evidence="5" key="1">
    <citation type="submission" date="2025-08" db="UniProtKB">
        <authorList>
            <consortium name="RefSeq"/>
        </authorList>
    </citation>
    <scope>IDENTIFICATION</scope>
</reference>
<dbReference type="InterPro" id="IPR011001">
    <property type="entry name" value="Saposin-like"/>
</dbReference>
<sequence length="175" mass="19246">MEDLLAHVCADLAGSSTVCEKQAKEMLPLVIKMLTTFTQPQEVCEILRACDSGRMYRSMLLSYDARAAEANFFTCKVCETVMKIVNGLLSSHRTQATVAAALKKACGLVPLGMGGLCRRIVGPFSKELIHLFLENASPRTICSAIHMCRVFEESFVEKTCETCSSPFSWVHDDGV</sequence>
<dbReference type="GO" id="GO:0006665">
    <property type="term" value="P:sphingolipid metabolic process"/>
    <property type="evidence" value="ECO:0007669"/>
    <property type="project" value="InterPro"/>
</dbReference>
<dbReference type="InterPro" id="IPR007856">
    <property type="entry name" value="SapB_1"/>
</dbReference>
<evidence type="ECO:0000256" key="1">
    <source>
        <dbReference type="ARBA" id="ARBA00023157"/>
    </source>
</evidence>